<protein>
    <submittedName>
        <fullName evidence="2">CheW</fullName>
    </submittedName>
</protein>
<dbReference type="GO" id="GO:0005829">
    <property type="term" value="C:cytosol"/>
    <property type="evidence" value="ECO:0007669"/>
    <property type="project" value="TreeGrafter"/>
</dbReference>
<evidence type="ECO:0000313" key="2">
    <source>
        <dbReference type="EMBL" id="BBO35210.1"/>
    </source>
</evidence>
<name>A0A5K7XEI6_9BACT</name>
<sequence>MTATLAPDRPGTVVERQFATFYVGHMLLGVDIRVVQEINRQSEITQVPHAPEYVRGVINLRGDVATVIDLRAVLGLPRATASRERRNLIVHSGGEAIGLLVDRISDILTLRTDEISPAPANVDDVDSRFIAGVHALGTGIVVLLDIEKVLADQQPPDA</sequence>
<dbReference type="PANTHER" id="PTHR22617">
    <property type="entry name" value="CHEMOTAXIS SENSOR HISTIDINE KINASE-RELATED"/>
    <property type="match status" value="1"/>
</dbReference>
<dbReference type="InterPro" id="IPR039315">
    <property type="entry name" value="CheW"/>
</dbReference>
<dbReference type="Gene3D" id="2.30.30.40">
    <property type="entry name" value="SH3 Domains"/>
    <property type="match status" value="1"/>
</dbReference>
<reference evidence="3" key="1">
    <citation type="submission" date="2019-10" db="EMBL/GenBank/DDBJ databases">
        <title>Lacipirellula parvula gen. nov., sp. nov., representing a lineage of planctomycetes widespread in freshwater anoxic habitats, and description of the family Lacipirellulaceae.</title>
        <authorList>
            <person name="Dedysh S.N."/>
            <person name="Kulichevskaya I.S."/>
            <person name="Beletsky A.V."/>
            <person name="Rakitin A.L."/>
            <person name="Mardanov A.V."/>
            <person name="Ivanova A.A."/>
            <person name="Saltykova V.X."/>
            <person name="Rijpstra W.I.C."/>
            <person name="Sinninghe Damste J.S."/>
            <person name="Ravin N.V."/>
        </authorList>
    </citation>
    <scope>NUCLEOTIDE SEQUENCE [LARGE SCALE GENOMIC DNA]</scope>
    <source>
        <strain evidence="3">PX69</strain>
    </source>
</reference>
<dbReference type="SUPFAM" id="SSF50341">
    <property type="entry name" value="CheW-like"/>
    <property type="match status" value="1"/>
</dbReference>
<feature type="domain" description="CheW-like" evidence="1">
    <location>
        <begin position="15"/>
        <end position="155"/>
    </location>
</feature>
<dbReference type="Pfam" id="PF01584">
    <property type="entry name" value="CheW"/>
    <property type="match status" value="1"/>
</dbReference>
<dbReference type="InterPro" id="IPR036061">
    <property type="entry name" value="CheW-like_dom_sf"/>
</dbReference>
<dbReference type="KEGG" id="lpav:PLANPX_4822"/>
<dbReference type="GO" id="GO:0007165">
    <property type="term" value="P:signal transduction"/>
    <property type="evidence" value="ECO:0007669"/>
    <property type="project" value="InterPro"/>
</dbReference>
<dbReference type="EMBL" id="AP021861">
    <property type="protein sequence ID" value="BBO35210.1"/>
    <property type="molecule type" value="Genomic_DNA"/>
</dbReference>
<keyword evidence="3" id="KW-1185">Reference proteome</keyword>
<dbReference type="Gene3D" id="2.40.50.180">
    <property type="entry name" value="CheA-289, Domain 4"/>
    <property type="match status" value="1"/>
</dbReference>
<dbReference type="InterPro" id="IPR002545">
    <property type="entry name" value="CheW-lke_dom"/>
</dbReference>
<evidence type="ECO:0000259" key="1">
    <source>
        <dbReference type="PROSITE" id="PS50851"/>
    </source>
</evidence>
<proteinExistence type="predicted"/>
<dbReference type="PROSITE" id="PS50851">
    <property type="entry name" value="CHEW"/>
    <property type="match status" value="1"/>
</dbReference>
<dbReference type="PANTHER" id="PTHR22617:SF23">
    <property type="entry name" value="CHEMOTAXIS PROTEIN CHEW"/>
    <property type="match status" value="1"/>
</dbReference>
<gene>
    <name evidence="2" type="ORF">PLANPX_4822</name>
</gene>
<accession>A0A5K7XEI6</accession>
<dbReference type="Proteomes" id="UP000326837">
    <property type="component" value="Chromosome"/>
</dbReference>
<organism evidence="2 3">
    <name type="scientific">Lacipirellula parvula</name>
    <dbReference type="NCBI Taxonomy" id="2650471"/>
    <lineage>
        <taxon>Bacteria</taxon>
        <taxon>Pseudomonadati</taxon>
        <taxon>Planctomycetota</taxon>
        <taxon>Planctomycetia</taxon>
        <taxon>Pirellulales</taxon>
        <taxon>Lacipirellulaceae</taxon>
        <taxon>Lacipirellula</taxon>
    </lineage>
</organism>
<evidence type="ECO:0000313" key="3">
    <source>
        <dbReference type="Proteomes" id="UP000326837"/>
    </source>
</evidence>
<dbReference type="AlphaFoldDB" id="A0A5K7XEI6"/>
<dbReference type="RefSeq" id="WP_152100636.1">
    <property type="nucleotide sequence ID" value="NZ_AP021861.1"/>
</dbReference>
<dbReference type="GO" id="GO:0006935">
    <property type="term" value="P:chemotaxis"/>
    <property type="evidence" value="ECO:0007669"/>
    <property type="project" value="InterPro"/>
</dbReference>
<dbReference type="SMART" id="SM00260">
    <property type="entry name" value="CheW"/>
    <property type="match status" value="1"/>
</dbReference>